<feature type="domain" description="Prokaryotic-type class I peptide chain release factors" evidence="6">
    <location>
        <begin position="125"/>
        <end position="221"/>
    </location>
</feature>
<evidence type="ECO:0000256" key="1">
    <source>
        <dbReference type="ARBA" id="ARBA00004173"/>
    </source>
</evidence>
<dbReference type="Gene3D" id="3.30.160.20">
    <property type="match status" value="1"/>
</dbReference>
<evidence type="ECO:0000256" key="2">
    <source>
        <dbReference type="ARBA" id="ARBA00010835"/>
    </source>
</evidence>
<sequence length="320" mass="35953">MATMLARSGHCYITLLHRAAVTAGQYWLGTYHFFRIQSPTLAAFSNLRCQQVPEAFLRAGPGRDHASIPVKDYKQANALTIGHTELESPDQSESFEENSATSTTINELASSFTSLSSKEPFQYKEITLLETDFRERFIKGGGNGGQKINKTNSNVELKHFETGIVVQCQATRSLPQNRKLARKILFERLDEYYNGDMSKRGQKAQKIRRKKLRMARKSAKKYHGRPDDEGNDGNDGDDNDDSNDDYYGNDIVKNNNDSVNDGNGQKRNELDKEFATSNVISAAKANPHGIPDSAIRLSILEEVLSSTNKRPSRRKSKRKD</sequence>
<comment type="caution">
    <text evidence="7">The sequence shown here is derived from an EMBL/GenBank/DDBJ whole genome shotgun (WGS) entry which is preliminary data.</text>
</comment>
<dbReference type="EMBL" id="MCFF01000039">
    <property type="protein sequence ID" value="ORZ07977.1"/>
    <property type="molecule type" value="Genomic_DNA"/>
</dbReference>
<evidence type="ECO:0000256" key="3">
    <source>
        <dbReference type="ARBA" id="ARBA00022946"/>
    </source>
</evidence>
<dbReference type="InParanoid" id="A0A1Y2GFX0"/>
<dbReference type="InterPro" id="IPR052405">
    <property type="entry name" value="Mito_Transl_Release_Factor"/>
</dbReference>
<proteinExistence type="inferred from homology"/>
<keyword evidence="3" id="KW-0809">Transit peptide</keyword>
<dbReference type="GeneID" id="33567088"/>
<feature type="region of interest" description="Disordered" evidence="5">
    <location>
        <begin position="197"/>
        <end position="272"/>
    </location>
</feature>
<dbReference type="GO" id="GO:0032543">
    <property type="term" value="P:mitochondrial translation"/>
    <property type="evidence" value="ECO:0007669"/>
    <property type="project" value="UniProtKB-ARBA"/>
</dbReference>
<dbReference type="PANTHER" id="PTHR46203">
    <property type="entry name" value="PROBABLE PEPTIDE CHAIN RELEASE FACTOR C12ORF65"/>
    <property type="match status" value="1"/>
</dbReference>
<dbReference type="STRING" id="64571.A0A1Y2GFX0"/>
<dbReference type="OrthoDB" id="277888at2759"/>
<dbReference type="GO" id="GO:0003747">
    <property type="term" value="F:translation release factor activity"/>
    <property type="evidence" value="ECO:0007669"/>
    <property type="project" value="InterPro"/>
</dbReference>
<dbReference type="Pfam" id="PF00472">
    <property type="entry name" value="RF-1"/>
    <property type="match status" value="1"/>
</dbReference>
<reference evidence="7 8" key="1">
    <citation type="submission" date="2016-07" db="EMBL/GenBank/DDBJ databases">
        <title>Pervasive Adenine N6-methylation of Active Genes in Fungi.</title>
        <authorList>
            <consortium name="DOE Joint Genome Institute"/>
            <person name="Mondo S.J."/>
            <person name="Dannebaum R.O."/>
            <person name="Kuo R.C."/>
            <person name="Labutti K."/>
            <person name="Haridas S."/>
            <person name="Kuo A."/>
            <person name="Salamov A."/>
            <person name="Ahrendt S.R."/>
            <person name="Lipzen A."/>
            <person name="Sullivan W."/>
            <person name="Andreopoulos W.B."/>
            <person name="Clum A."/>
            <person name="Lindquist E."/>
            <person name="Daum C."/>
            <person name="Ramamoorthy G.K."/>
            <person name="Gryganskyi A."/>
            <person name="Culley D."/>
            <person name="Magnuson J.K."/>
            <person name="James T.Y."/>
            <person name="O'Malley M.A."/>
            <person name="Stajich J.E."/>
            <person name="Spatafora J.W."/>
            <person name="Visel A."/>
            <person name="Grigoriev I.V."/>
        </authorList>
    </citation>
    <scope>NUCLEOTIDE SEQUENCE [LARGE SCALE GENOMIC DNA]</scope>
    <source>
        <strain evidence="7 8">NRRL 3116</strain>
    </source>
</reference>
<gene>
    <name evidence="7" type="ORF">BCR41DRAFT_359727</name>
</gene>
<protein>
    <submittedName>
        <fullName evidence="7">RF-1 domain-domain-containing protein</fullName>
    </submittedName>
</protein>
<keyword evidence="8" id="KW-1185">Reference proteome</keyword>
<comment type="similarity">
    <text evidence="2">Belongs to the prokaryotic/mitochondrial release factor family.</text>
</comment>
<evidence type="ECO:0000259" key="6">
    <source>
        <dbReference type="Pfam" id="PF00472"/>
    </source>
</evidence>
<evidence type="ECO:0000256" key="4">
    <source>
        <dbReference type="ARBA" id="ARBA00023128"/>
    </source>
</evidence>
<evidence type="ECO:0000313" key="8">
    <source>
        <dbReference type="Proteomes" id="UP000193648"/>
    </source>
</evidence>
<name>A0A1Y2GFX0_9FUNG</name>
<feature type="compositionally biased region" description="Basic residues" evidence="5">
    <location>
        <begin position="200"/>
        <end position="223"/>
    </location>
</feature>
<dbReference type="RefSeq" id="XP_021878211.1">
    <property type="nucleotide sequence ID" value="XM_022025244.1"/>
</dbReference>
<dbReference type="PANTHER" id="PTHR46203:SF1">
    <property type="entry name" value="MITOCHONDRIAL TRANSLATION RELEASE FACTOR IN RESCUE"/>
    <property type="match status" value="1"/>
</dbReference>
<comment type="subcellular location">
    <subcellularLocation>
        <location evidence="1">Mitochondrion</location>
    </subcellularLocation>
</comment>
<evidence type="ECO:0000256" key="5">
    <source>
        <dbReference type="SAM" id="MobiDB-lite"/>
    </source>
</evidence>
<keyword evidence="4" id="KW-0496">Mitochondrion</keyword>
<feature type="compositionally biased region" description="Polar residues" evidence="5">
    <location>
        <begin position="252"/>
        <end position="263"/>
    </location>
</feature>
<dbReference type="Proteomes" id="UP000193648">
    <property type="component" value="Unassembled WGS sequence"/>
</dbReference>
<feature type="compositionally biased region" description="Acidic residues" evidence="5">
    <location>
        <begin position="229"/>
        <end position="244"/>
    </location>
</feature>
<dbReference type="GO" id="GO:0005739">
    <property type="term" value="C:mitochondrion"/>
    <property type="evidence" value="ECO:0007669"/>
    <property type="project" value="UniProtKB-SubCell"/>
</dbReference>
<evidence type="ECO:0000313" key="7">
    <source>
        <dbReference type="EMBL" id="ORZ07977.1"/>
    </source>
</evidence>
<organism evidence="7 8">
    <name type="scientific">Lobosporangium transversale</name>
    <dbReference type="NCBI Taxonomy" id="64571"/>
    <lineage>
        <taxon>Eukaryota</taxon>
        <taxon>Fungi</taxon>
        <taxon>Fungi incertae sedis</taxon>
        <taxon>Mucoromycota</taxon>
        <taxon>Mortierellomycotina</taxon>
        <taxon>Mortierellomycetes</taxon>
        <taxon>Mortierellales</taxon>
        <taxon>Mortierellaceae</taxon>
        <taxon>Lobosporangium</taxon>
    </lineage>
</organism>
<dbReference type="AlphaFoldDB" id="A0A1Y2GFX0"/>
<dbReference type="InterPro" id="IPR000352">
    <property type="entry name" value="Pep_chain_release_fac_I"/>
</dbReference>
<dbReference type="SUPFAM" id="SSF75620">
    <property type="entry name" value="Release factor"/>
    <property type="match status" value="1"/>
</dbReference>
<accession>A0A1Y2GFX0</accession>
<dbReference type="InterPro" id="IPR045853">
    <property type="entry name" value="Pep_chain_release_fac_I_sf"/>
</dbReference>